<feature type="transmembrane region" description="Helical" evidence="1">
    <location>
        <begin position="201"/>
        <end position="218"/>
    </location>
</feature>
<reference evidence="2 3" key="1">
    <citation type="journal article" date="2023" name="Commun. Biol.">
        <title>Genome analysis of Parmales, the sister group of diatoms, reveals the evolutionary specialization of diatoms from phago-mixotrophs to photoautotrophs.</title>
        <authorList>
            <person name="Ban H."/>
            <person name="Sato S."/>
            <person name="Yoshikawa S."/>
            <person name="Yamada K."/>
            <person name="Nakamura Y."/>
            <person name="Ichinomiya M."/>
            <person name="Sato N."/>
            <person name="Blanc-Mathieu R."/>
            <person name="Endo H."/>
            <person name="Kuwata A."/>
            <person name="Ogata H."/>
        </authorList>
    </citation>
    <scope>NUCLEOTIDE SEQUENCE [LARGE SCALE GENOMIC DNA]</scope>
</reference>
<name>A0ABQ6N0P9_9STRA</name>
<keyword evidence="3" id="KW-1185">Reference proteome</keyword>
<keyword evidence="1" id="KW-0812">Transmembrane</keyword>
<dbReference type="EMBL" id="BRYB01000779">
    <property type="protein sequence ID" value="GMI37494.1"/>
    <property type="molecule type" value="Genomic_DNA"/>
</dbReference>
<comment type="caution">
    <text evidence="2">The sequence shown here is derived from an EMBL/GenBank/DDBJ whole genome shotgun (WGS) entry which is preliminary data.</text>
</comment>
<feature type="transmembrane region" description="Helical" evidence="1">
    <location>
        <begin position="131"/>
        <end position="150"/>
    </location>
</feature>
<keyword evidence="1" id="KW-1133">Transmembrane helix</keyword>
<sequence length="222" mass="24318">MPKPAPAQPPWYRSRTFIIGAASFPLFFTALGIAQNLHHFQTPAGSRYELASRPPTLPRNTLLASHAASVKAPIALTTLIPLCLSFVAPALVPRRPDIISTLGSQLSIIVSRTILLYAVPHRLRLSKILDFSDHIVLFFSQIFPLVLLHVSTAPPRPSPPTFMSNTYWSYTYRVIPSVTAAALSLATMNTAAYYHTPVESLAGLAVAYSSWGVGWAVLNRNR</sequence>
<keyword evidence="1" id="KW-0472">Membrane</keyword>
<evidence type="ECO:0000313" key="3">
    <source>
        <dbReference type="Proteomes" id="UP001165060"/>
    </source>
</evidence>
<feature type="transmembrane region" description="Helical" evidence="1">
    <location>
        <begin position="98"/>
        <end position="119"/>
    </location>
</feature>
<gene>
    <name evidence="2" type="ORF">TeGR_g5843</name>
</gene>
<evidence type="ECO:0000313" key="2">
    <source>
        <dbReference type="EMBL" id="GMI37494.1"/>
    </source>
</evidence>
<organism evidence="2 3">
    <name type="scientific">Tetraparma gracilis</name>
    <dbReference type="NCBI Taxonomy" id="2962635"/>
    <lineage>
        <taxon>Eukaryota</taxon>
        <taxon>Sar</taxon>
        <taxon>Stramenopiles</taxon>
        <taxon>Ochrophyta</taxon>
        <taxon>Bolidophyceae</taxon>
        <taxon>Parmales</taxon>
        <taxon>Triparmaceae</taxon>
        <taxon>Tetraparma</taxon>
    </lineage>
</organism>
<feature type="transmembrane region" description="Helical" evidence="1">
    <location>
        <begin position="170"/>
        <end position="194"/>
    </location>
</feature>
<feature type="transmembrane region" description="Helical" evidence="1">
    <location>
        <begin position="12"/>
        <end position="34"/>
    </location>
</feature>
<feature type="transmembrane region" description="Helical" evidence="1">
    <location>
        <begin position="72"/>
        <end position="92"/>
    </location>
</feature>
<proteinExistence type="predicted"/>
<accession>A0ABQ6N0P9</accession>
<protein>
    <submittedName>
        <fullName evidence="2">Uncharacterized protein</fullName>
    </submittedName>
</protein>
<dbReference type="Proteomes" id="UP001165060">
    <property type="component" value="Unassembled WGS sequence"/>
</dbReference>
<evidence type="ECO:0000256" key="1">
    <source>
        <dbReference type="SAM" id="Phobius"/>
    </source>
</evidence>